<name>A0A3B6V908_BRAHW</name>
<keyword evidence="1" id="KW-0472">Membrane</keyword>
<feature type="transmembrane region" description="Helical" evidence="1">
    <location>
        <begin position="21"/>
        <end position="42"/>
    </location>
</feature>
<reference evidence="2 3" key="1">
    <citation type="journal article" date="2009" name="PLoS ONE">
        <title>Genome sequence of the pathogenic intestinal spirochete Brachyspira hyodysenteriae reveals adaptations to its lifestyle in the porcine large intestine.</title>
        <authorList>
            <person name="Bellgard M.I."/>
            <person name="Wanchanthuek P."/>
            <person name="La T."/>
            <person name="Ryan K."/>
            <person name="Moolhuijzen P."/>
            <person name="Albertyn Z."/>
            <person name="Shaban B."/>
            <person name="Motro Y."/>
            <person name="Dunn D.S."/>
            <person name="Schibeci D."/>
            <person name="Hunter A."/>
            <person name="Barrero R."/>
            <person name="Phillips N.D."/>
            <person name="Hampson D.J."/>
        </authorList>
    </citation>
    <scope>NUCLEOTIDE SEQUENCE [LARGE SCALE GENOMIC DNA]</scope>
    <source>
        <strain evidence="3">ATCC 49526 / WA1</strain>
    </source>
</reference>
<dbReference type="Proteomes" id="UP000001803">
    <property type="component" value="Chromosome"/>
</dbReference>
<feature type="transmembrane region" description="Helical" evidence="1">
    <location>
        <begin position="80"/>
        <end position="98"/>
    </location>
</feature>
<dbReference type="KEGG" id="bhy:BHWA1_00543"/>
<keyword evidence="3" id="KW-1185">Reference proteome</keyword>
<evidence type="ECO:0008006" key="4">
    <source>
        <dbReference type="Google" id="ProtNLM"/>
    </source>
</evidence>
<protein>
    <recommendedName>
        <fullName evidence="4">ABC transporter permease</fullName>
    </recommendedName>
</protein>
<organism evidence="2 3">
    <name type="scientific">Brachyspira hyodysenteriae (strain ATCC 49526 / WA1)</name>
    <dbReference type="NCBI Taxonomy" id="565034"/>
    <lineage>
        <taxon>Bacteria</taxon>
        <taxon>Pseudomonadati</taxon>
        <taxon>Spirochaetota</taxon>
        <taxon>Spirochaetia</taxon>
        <taxon>Brachyspirales</taxon>
        <taxon>Brachyspiraceae</taxon>
        <taxon>Brachyspira</taxon>
    </lineage>
</organism>
<evidence type="ECO:0000256" key="1">
    <source>
        <dbReference type="SAM" id="Phobius"/>
    </source>
</evidence>
<evidence type="ECO:0000313" key="2">
    <source>
        <dbReference type="EMBL" id="ACN83039.1"/>
    </source>
</evidence>
<dbReference type="STRING" id="565034.BHWA1_00543"/>
<gene>
    <name evidence="2" type="ordered locus">BHWA1_00543</name>
</gene>
<dbReference type="EMBL" id="CP001357">
    <property type="protein sequence ID" value="ACN83039.1"/>
    <property type="molecule type" value="Genomic_DNA"/>
</dbReference>
<keyword evidence="1" id="KW-1133">Transmembrane helix</keyword>
<feature type="transmembrane region" description="Helical" evidence="1">
    <location>
        <begin position="240"/>
        <end position="265"/>
    </location>
</feature>
<feature type="transmembrane region" description="Helical" evidence="1">
    <location>
        <begin position="129"/>
        <end position="149"/>
    </location>
</feature>
<dbReference type="AlphaFoldDB" id="A0A3B6V908"/>
<sequence>MNNGVNMINLILLKKEFKSNLKILLIFAAVLTMYGAIIISMFDPKLVDSLNSMVESMPQMFALFGMNNFSNNLTDFLIDYLYSFLLIIFPLVFIVLLVNRLVIRYIDKGSIAYLFATPNSRIKIISTQILNAVIEIFILNLYITMLIIFTSEIMFKGELDITKIIIINIGLLGLWLSFLGICFLSSVSFSSTNISLWAGAGLCILFMLFQMIAMVGEKAEFFKYLSIITLFNPSKYSDDFNIFLIGTICLFIIGIVTNILSVIIFNKRDISA</sequence>
<accession>A0A3B6V908</accession>
<keyword evidence="1" id="KW-0812">Transmembrane</keyword>
<feature type="transmembrane region" description="Helical" evidence="1">
    <location>
        <begin position="161"/>
        <end position="184"/>
    </location>
</feature>
<feature type="transmembrane region" description="Helical" evidence="1">
    <location>
        <begin position="196"/>
        <end position="216"/>
    </location>
</feature>
<evidence type="ECO:0000313" key="3">
    <source>
        <dbReference type="Proteomes" id="UP000001803"/>
    </source>
</evidence>
<proteinExistence type="predicted"/>